<dbReference type="OrthoDB" id="9781621at2"/>
<proteinExistence type="predicted"/>
<sequence length="124" mass="13445">MSNDLLLIASGGRKIRKLPGIENAIVPCGGIIVTEAVRDWLVALKHGTVPAGFDSNPNEPSAVLVERRPAAVFKPELICVVDTLDAGMLVFRDTGRNVVPPRLAPFHAVKRMSEARYLKAYRAA</sequence>
<protein>
    <submittedName>
        <fullName evidence="1">Uncharacterized protein</fullName>
    </submittedName>
</protein>
<gene>
    <name evidence="1" type="ORF">FBQ73_18525</name>
</gene>
<reference evidence="1 2" key="1">
    <citation type="submission" date="2019-05" db="EMBL/GenBank/DDBJ databases">
        <authorList>
            <person name="Zhou X."/>
        </authorList>
    </citation>
    <scope>NUCLEOTIDE SEQUENCE [LARGE SCALE GENOMIC DNA]</scope>
    <source>
        <strain evidence="1 2">DSM 432</strain>
    </source>
</reference>
<accession>A0A6C1KAW3</accession>
<dbReference type="Proteomes" id="UP000305131">
    <property type="component" value="Unassembled WGS sequence"/>
</dbReference>
<name>A0A6C1KAW3_XANAU</name>
<comment type="caution">
    <text evidence="1">The sequence shown here is derived from an EMBL/GenBank/DDBJ whole genome shotgun (WGS) entry which is preliminary data.</text>
</comment>
<dbReference type="RefSeq" id="WP_138400968.1">
    <property type="nucleotide sequence ID" value="NZ_JBAFVI010000006.1"/>
</dbReference>
<dbReference type="GeneID" id="95775447"/>
<dbReference type="AlphaFoldDB" id="A0A6C1KAW3"/>
<evidence type="ECO:0000313" key="2">
    <source>
        <dbReference type="Proteomes" id="UP000305131"/>
    </source>
</evidence>
<organism evidence="1 2">
    <name type="scientific">Xanthobacter autotrophicus</name>
    <dbReference type="NCBI Taxonomy" id="280"/>
    <lineage>
        <taxon>Bacteria</taxon>
        <taxon>Pseudomonadati</taxon>
        <taxon>Pseudomonadota</taxon>
        <taxon>Alphaproteobacteria</taxon>
        <taxon>Hyphomicrobiales</taxon>
        <taxon>Xanthobacteraceae</taxon>
        <taxon>Xanthobacter</taxon>
    </lineage>
</organism>
<evidence type="ECO:0000313" key="1">
    <source>
        <dbReference type="EMBL" id="TLX41455.1"/>
    </source>
</evidence>
<dbReference type="EMBL" id="VAUP01000037">
    <property type="protein sequence ID" value="TLX41455.1"/>
    <property type="molecule type" value="Genomic_DNA"/>
</dbReference>